<keyword evidence="9" id="KW-1185">Reference proteome</keyword>
<evidence type="ECO:0000313" key="8">
    <source>
        <dbReference type="EMBL" id="KAK0538417.1"/>
    </source>
</evidence>
<comment type="cofactor">
    <cofactor evidence="5">
        <name>heme</name>
        <dbReference type="ChEBI" id="CHEBI:30413"/>
    </cofactor>
</comment>
<dbReference type="PROSITE" id="PS00086">
    <property type="entry name" value="CYTOCHROME_P450"/>
    <property type="match status" value="1"/>
</dbReference>
<keyword evidence="5 6" id="KW-0349">Heme</keyword>
<feature type="binding site" description="axial binding residue" evidence="5">
    <location>
        <position position="518"/>
    </location>
    <ligand>
        <name>heme</name>
        <dbReference type="ChEBI" id="CHEBI:30413"/>
    </ligand>
    <ligandPart>
        <name>Fe</name>
        <dbReference type="ChEBI" id="CHEBI:18248"/>
    </ligandPart>
</feature>
<dbReference type="Proteomes" id="UP001176521">
    <property type="component" value="Unassembled WGS sequence"/>
</dbReference>
<dbReference type="GO" id="GO:0005506">
    <property type="term" value="F:iron ion binding"/>
    <property type="evidence" value="ECO:0007669"/>
    <property type="project" value="InterPro"/>
</dbReference>
<dbReference type="GO" id="GO:0016705">
    <property type="term" value="F:oxidoreductase activity, acting on paired donors, with incorporation or reduction of molecular oxygen"/>
    <property type="evidence" value="ECO:0007669"/>
    <property type="project" value="InterPro"/>
</dbReference>
<keyword evidence="2 5" id="KW-0479">Metal-binding</keyword>
<name>A0AAN6GHU2_9BASI</name>
<dbReference type="SUPFAM" id="SSF48264">
    <property type="entry name" value="Cytochrome P450"/>
    <property type="match status" value="1"/>
</dbReference>
<dbReference type="GO" id="GO:0004497">
    <property type="term" value="F:monooxygenase activity"/>
    <property type="evidence" value="ECO:0007669"/>
    <property type="project" value="UniProtKB-KW"/>
</dbReference>
<dbReference type="GO" id="GO:0020037">
    <property type="term" value="F:heme binding"/>
    <property type="evidence" value="ECO:0007669"/>
    <property type="project" value="InterPro"/>
</dbReference>
<dbReference type="AlphaFoldDB" id="A0AAN6GHU2"/>
<evidence type="ECO:0000256" key="4">
    <source>
        <dbReference type="ARBA" id="ARBA00023004"/>
    </source>
</evidence>
<keyword evidence="6" id="KW-0503">Monooxygenase</keyword>
<sequence>MAGSTTLSDSIGSVLDRTGLILPVVIVTLLALGIVYHDRAVFTKPARPGLFRPPVALPLIGQTVHAARLGAERELDAMLEFTRSSAIGGWQISIVGQGNILFLSRPEYIEAIQKTHFDNFVKGDFFRDRLADVLGQNGIFVADGHVWKHSRKTASHIFSAGQFRNWVQVVVHDELEKVVSILKASSSAAAASSSSRSGDQTSGIITLPELFFRYTLNSFSRMAFSSDIGCLTHDPTCLSTPVDFATAFDYAQVVINKRLMLPAFRVVEALTGTGKKMDQAIKTIQNFAGGIIDDRLRAAQAKTANEAANPTKPTHEGGSLSKLAKKDGKDLLDLFLESVQDRDELLTIVLNFLIAGRDTTAQLLSWFFYEMIAHPEHVDEIRKELTEVLGDCPAEGYRLPYDQMRDLPYTFACITEALRLHPSVPKNAKLCVKDTLLVPSGPNPTNLPPVQVYKGEMVGWSDWVMARLPEVWGPDCEEYKPSRFLEEEVDSATGVKRRTVRQYSQWQQHMFNGGPRLCLGMNLANYEALSLVAAVVPLFDFHWATAEQGQTVNWPPTYVSSLTHPMESYKVEFRRRRV</sequence>
<dbReference type="InterPro" id="IPR036396">
    <property type="entry name" value="Cyt_P450_sf"/>
</dbReference>
<organism evidence="8 9">
    <name type="scientific">Tilletia horrida</name>
    <dbReference type="NCBI Taxonomy" id="155126"/>
    <lineage>
        <taxon>Eukaryota</taxon>
        <taxon>Fungi</taxon>
        <taxon>Dikarya</taxon>
        <taxon>Basidiomycota</taxon>
        <taxon>Ustilaginomycotina</taxon>
        <taxon>Exobasidiomycetes</taxon>
        <taxon>Tilletiales</taxon>
        <taxon>Tilletiaceae</taxon>
        <taxon>Tilletia</taxon>
    </lineage>
</organism>
<dbReference type="InterPro" id="IPR017972">
    <property type="entry name" value="Cyt_P450_CS"/>
</dbReference>
<dbReference type="PRINTS" id="PR00385">
    <property type="entry name" value="P450"/>
</dbReference>
<comment type="caution">
    <text evidence="8">The sequence shown here is derived from an EMBL/GenBank/DDBJ whole genome shotgun (WGS) entry which is preliminary data.</text>
</comment>
<keyword evidence="4 5" id="KW-0408">Iron</keyword>
<dbReference type="GO" id="GO:0006629">
    <property type="term" value="P:lipid metabolic process"/>
    <property type="evidence" value="ECO:0007669"/>
    <property type="project" value="UniProtKB-ARBA"/>
</dbReference>
<evidence type="ECO:0000313" key="9">
    <source>
        <dbReference type="Proteomes" id="UP001176521"/>
    </source>
</evidence>
<evidence type="ECO:0000256" key="2">
    <source>
        <dbReference type="ARBA" id="ARBA00022723"/>
    </source>
</evidence>
<evidence type="ECO:0000256" key="6">
    <source>
        <dbReference type="RuleBase" id="RU000461"/>
    </source>
</evidence>
<accession>A0AAN6GHU2</accession>
<keyword evidence="7" id="KW-0472">Membrane</keyword>
<gene>
    <name evidence="8" type="ORF">OC842_001293</name>
</gene>
<evidence type="ECO:0000256" key="3">
    <source>
        <dbReference type="ARBA" id="ARBA00023002"/>
    </source>
</evidence>
<evidence type="ECO:0000256" key="1">
    <source>
        <dbReference type="ARBA" id="ARBA00010617"/>
    </source>
</evidence>
<evidence type="ECO:0000256" key="7">
    <source>
        <dbReference type="SAM" id="Phobius"/>
    </source>
</evidence>
<keyword evidence="7" id="KW-0812">Transmembrane</keyword>
<dbReference type="Pfam" id="PF00067">
    <property type="entry name" value="p450"/>
    <property type="match status" value="1"/>
</dbReference>
<proteinExistence type="inferred from homology"/>
<evidence type="ECO:0000256" key="5">
    <source>
        <dbReference type="PIRSR" id="PIRSR602401-1"/>
    </source>
</evidence>
<dbReference type="EMBL" id="JAPDMQ010000045">
    <property type="protein sequence ID" value="KAK0538417.1"/>
    <property type="molecule type" value="Genomic_DNA"/>
</dbReference>
<dbReference type="PRINTS" id="PR00463">
    <property type="entry name" value="EP450I"/>
</dbReference>
<protein>
    <recommendedName>
        <fullName evidence="10">Cytochrome P450</fullName>
    </recommendedName>
</protein>
<dbReference type="PANTHER" id="PTHR24296">
    <property type="entry name" value="CYTOCHROME P450"/>
    <property type="match status" value="1"/>
</dbReference>
<keyword evidence="7" id="KW-1133">Transmembrane helix</keyword>
<dbReference type="InterPro" id="IPR001128">
    <property type="entry name" value="Cyt_P450"/>
</dbReference>
<keyword evidence="3 6" id="KW-0560">Oxidoreductase</keyword>
<comment type="similarity">
    <text evidence="1 6">Belongs to the cytochrome P450 family.</text>
</comment>
<dbReference type="InterPro" id="IPR002401">
    <property type="entry name" value="Cyt_P450_E_grp-I"/>
</dbReference>
<feature type="transmembrane region" description="Helical" evidence="7">
    <location>
        <begin position="20"/>
        <end position="37"/>
    </location>
</feature>
<evidence type="ECO:0008006" key="10">
    <source>
        <dbReference type="Google" id="ProtNLM"/>
    </source>
</evidence>
<reference evidence="8" key="1">
    <citation type="journal article" date="2023" name="PhytoFront">
        <title>Draft Genome Resources of Seven Strains of Tilletia horrida, Causal Agent of Kernel Smut of Rice.</title>
        <authorList>
            <person name="Khanal S."/>
            <person name="Antony Babu S."/>
            <person name="Zhou X.G."/>
        </authorList>
    </citation>
    <scope>NUCLEOTIDE SEQUENCE</scope>
    <source>
        <strain evidence="8">TX3</strain>
    </source>
</reference>
<dbReference type="Gene3D" id="1.10.630.10">
    <property type="entry name" value="Cytochrome P450"/>
    <property type="match status" value="1"/>
</dbReference>